<dbReference type="SUPFAM" id="SSF88659">
    <property type="entry name" value="Sigma3 and sigma4 domains of RNA polymerase sigma factors"/>
    <property type="match status" value="1"/>
</dbReference>
<keyword evidence="2" id="KW-0805">Transcription regulation</keyword>
<evidence type="ECO:0000259" key="8">
    <source>
        <dbReference type="Pfam" id="PF08281"/>
    </source>
</evidence>
<dbReference type="InterPro" id="IPR036388">
    <property type="entry name" value="WH-like_DNA-bd_sf"/>
</dbReference>
<gene>
    <name evidence="9" type="ORF">E1212_12115</name>
</gene>
<feature type="domain" description="RNA polymerase sigma-70 region 2" evidence="7">
    <location>
        <begin position="30"/>
        <end position="93"/>
    </location>
</feature>
<dbReference type="Proteomes" id="UP000295621">
    <property type="component" value="Unassembled WGS sequence"/>
</dbReference>
<dbReference type="RefSeq" id="WP_131982682.1">
    <property type="nucleotide sequence ID" value="NZ_SMKL01000022.1"/>
</dbReference>
<dbReference type="AlphaFoldDB" id="A0A4R4RQR1"/>
<feature type="compositionally biased region" description="Basic and acidic residues" evidence="6">
    <location>
        <begin position="10"/>
        <end position="23"/>
    </location>
</feature>
<dbReference type="Pfam" id="PF08281">
    <property type="entry name" value="Sigma70_r4_2"/>
    <property type="match status" value="1"/>
</dbReference>
<dbReference type="Pfam" id="PF04542">
    <property type="entry name" value="Sigma70_r2"/>
    <property type="match status" value="1"/>
</dbReference>
<dbReference type="InterPro" id="IPR013249">
    <property type="entry name" value="RNA_pol_sigma70_r4_t2"/>
</dbReference>
<proteinExistence type="inferred from homology"/>
<comment type="similarity">
    <text evidence="1">Belongs to the sigma-70 factor family. ECF subfamily.</text>
</comment>
<dbReference type="Gene3D" id="1.10.10.10">
    <property type="entry name" value="Winged helix-like DNA-binding domain superfamily/Winged helix DNA-binding domain"/>
    <property type="match status" value="1"/>
</dbReference>
<name>A0A4R4RQR1_9ACTN</name>
<evidence type="ECO:0000256" key="3">
    <source>
        <dbReference type="ARBA" id="ARBA00023082"/>
    </source>
</evidence>
<feature type="domain" description="RNA polymerase sigma factor 70 region 4 type 2" evidence="8">
    <location>
        <begin position="124"/>
        <end position="172"/>
    </location>
</feature>
<keyword evidence="4" id="KW-0238">DNA-binding</keyword>
<dbReference type="OrthoDB" id="4559325at2"/>
<comment type="caution">
    <text evidence="9">The sequence shown here is derived from an EMBL/GenBank/DDBJ whole genome shotgun (WGS) entry which is preliminary data.</text>
</comment>
<dbReference type="PANTHER" id="PTHR43133">
    <property type="entry name" value="RNA POLYMERASE ECF-TYPE SIGMA FACTO"/>
    <property type="match status" value="1"/>
</dbReference>
<dbReference type="SUPFAM" id="SSF88946">
    <property type="entry name" value="Sigma2 domain of RNA polymerase sigma factors"/>
    <property type="match status" value="1"/>
</dbReference>
<dbReference type="InterPro" id="IPR007627">
    <property type="entry name" value="RNA_pol_sigma70_r2"/>
</dbReference>
<keyword evidence="10" id="KW-1185">Reference proteome</keyword>
<reference evidence="9 10" key="1">
    <citation type="submission" date="2019-02" db="EMBL/GenBank/DDBJ databases">
        <title>Draft genome sequences of novel Actinobacteria.</title>
        <authorList>
            <person name="Sahin N."/>
            <person name="Ay H."/>
            <person name="Saygin H."/>
        </authorList>
    </citation>
    <scope>NUCLEOTIDE SEQUENCE [LARGE SCALE GENOMIC DNA]</scope>
    <source>
        <strain evidence="9 10">KC603</strain>
    </source>
</reference>
<evidence type="ECO:0000313" key="10">
    <source>
        <dbReference type="Proteomes" id="UP000295621"/>
    </source>
</evidence>
<organism evidence="9 10">
    <name type="scientific">Jiangella ureilytica</name>
    <dbReference type="NCBI Taxonomy" id="2530374"/>
    <lineage>
        <taxon>Bacteria</taxon>
        <taxon>Bacillati</taxon>
        <taxon>Actinomycetota</taxon>
        <taxon>Actinomycetes</taxon>
        <taxon>Jiangellales</taxon>
        <taxon>Jiangellaceae</taxon>
        <taxon>Jiangella</taxon>
    </lineage>
</organism>
<keyword evidence="3" id="KW-0731">Sigma factor</keyword>
<dbReference type="InterPro" id="IPR013325">
    <property type="entry name" value="RNA_pol_sigma_r2"/>
</dbReference>
<dbReference type="NCBIfam" id="TIGR02937">
    <property type="entry name" value="sigma70-ECF"/>
    <property type="match status" value="1"/>
</dbReference>
<evidence type="ECO:0000256" key="4">
    <source>
        <dbReference type="ARBA" id="ARBA00023125"/>
    </source>
</evidence>
<evidence type="ECO:0000256" key="5">
    <source>
        <dbReference type="ARBA" id="ARBA00023163"/>
    </source>
</evidence>
<feature type="region of interest" description="Disordered" evidence="6">
    <location>
        <begin position="1"/>
        <end position="23"/>
    </location>
</feature>
<dbReference type="EMBL" id="SMKL01000022">
    <property type="protein sequence ID" value="TDC51519.1"/>
    <property type="molecule type" value="Genomic_DNA"/>
</dbReference>
<dbReference type="GO" id="GO:0006352">
    <property type="term" value="P:DNA-templated transcription initiation"/>
    <property type="evidence" value="ECO:0007669"/>
    <property type="project" value="InterPro"/>
</dbReference>
<protein>
    <submittedName>
        <fullName evidence="9">Sigma-70 family RNA polymerase sigma factor</fullName>
    </submittedName>
</protein>
<dbReference type="InterPro" id="IPR039425">
    <property type="entry name" value="RNA_pol_sigma-70-like"/>
</dbReference>
<keyword evidence="5" id="KW-0804">Transcription</keyword>
<dbReference type="PANTHER" id="PTHR43133:SF8">
    <property type="entry name" value="RNA POLYMERASE SIGMA FACTOR HI_1459-RELATED"/>
    <property type="match status" value="1"/>
</dbReference>
<dbReference type="InterPro" id="IPR014284">
    <property type="entry name" value="RNA_pol_sigma-70_dom"/>
</dbReference>
<dbReference type="GO" id="GO:0016987">
    <property type="term" value="F:sigma factor activity"/>
    <property type="evidence" value="ECO:0007669"/>
    <property type="project" value="UniProtKB-KW"/>
</dbReference>
<dbReference type="GO" id="GO:0003677">
    <property type="term" value="F:DNA binding"/>
    <property type="evidence" value="ECO:0007669"/>
    <property type="project" value="UniProtKB-KW"/>
</dbReference>
<evidence type="ECO:0000313" key="9">
    <source>
        <dbReference type="EMBL" id="TDC51519.1"/>
    </source>
</evidence>
<evidence type="ECO:0000256" key="6">
    <source>
        <dbReference type="SAM" id="MobiDB-lite"/>
    </source>
</evidence>
<evidence type="ECO:0000259" key="7">
    <source>
        <dbReference type="Pfam" id="PF04542"/>
    </source>
</evidence>
<dbReference type="Gene3D" id="1.10.1740.10">
    <property type="match status" value="1"/>
</dbReference>
<sequence length="198" mass="21215">MRSPTASGRNGEDPRRRRAASHPEDAIATLYRSFAAQTRNVALGIVGDVDDAEDVVQEAFCSVLGAMRAGRGPRDSAAGYLYTVAKHAAFRHRDMRQSAIAVGAPIRPPDEARDAGCEDVCLDVAAALAFLPLRSRAVLWLIDVEGYTPGDLAPALALTPSAVSSLATRARRSFRKAFLDLQPGRRPAPIRVRPGAVE</sequence>
<dbReference type="InterPro" id="IPR013324">
    <property type="entry name" value="RNA_pol_sigma_r3/r4-like"/>
</dbReference>
<accession>A0A4R4RQR1</accession>
<evidence type="ECO:0000256" key="1">
    <source>
        <dbReference type="ARBA" id="ARBA00010641"/>
    </source>
</evidence>
<evidence type="ECO:0000256" key="2">
    <source>
        <dbReference type="ARBA" id="ARBA00023015"/>
    </source>
</evidence>